<dbReference type="AlphaFoldDB" id="A0A9X8MHJ2"/>
<reference evidence="1 2" key="1">
    <citation type="submission" date="2016-10" db="EMBL/GenBank/DDBJ databases">
        <authorList>
            <person name="Varghese N."/>
            <person name="Submissions S."/>
        </authorList>
    </citation>
    <scope>NUCLEOTIDE SEQUENCE [LARGE SCALE GENOMIC DNA]</scope>
    <source>
        <strain evidence="1 2">LMG 21974</strain>
    </source>
</reference>
<name>A0A9X8MHJ2_9PSED</name>
<accession>A0A9X8MHJ2</accession>
<organism evidence="1 2">
    <name type="scientific">Pseudomonas lutea</name>
    <dbReference type="NCBI Taxonomy" id="243924"/>
    <lineage>
        <taxon>Bacteria</taxon>
        <taxon>Pseudomonadati</taxon>
        <taxon>Pseudomonadota</taxon>
        <taxon>Gammaproteobacteria</taxon>
        <taxon>Pseudomonadales</taxon>
        <taxon>Pseudomonadaceae</taxon>
        <taxon>Pseudomonas</taxon>
    </lineage>
</organism>
<evidence type="ECO:0000313" key="1">
    <source>
        <dbReference type="EMBL" id="SER44451.1"/>
    </source>
</evidence>
<dbReference type="Proteomes" id="UP000183210">
    <property type="component" value="Unassembled WGS sequence"/>
</dbReference>
<sequence>MNTAEVLNKVWSDIKNLTGLNTPDKNVPFTIHTVKNDRVVIITNGGSPIVLWRSAFEAVIQYLHENKIYGEENRVEIGSSNKEKEAKSLCVVSREHRKTRVINYILPILEKFEIVKTKKKNSKEKSSAWLKK</sequence>
<protein>
    <submittedName>
        <fullName evidence="1">Uncharacterized protein</fullName>
    </submittedName>
</protein>
<comment type="caution">
    <text evidence="1">The sequence shown here is derived from an EMBL/GenBank/DDBJ whole genome shotgun (WGS) entry which is preliminary data.</text>
</comment>
<dbReference type="EMBL" id="FOEV01000022">
    <property type="protein sequence ID" value="SER44451.1"/>
    <property type="molecule type" value="Genomic_DNA"/>
</dbReference>
<proteinExistence type="predicted"/>
<evidence type="ECO:0000313" key="2">
    <source>
        <dbReference type="Proteomes" id="UP000183210"/>
    </source>
</evidence>
<gene>
    <name evidence="1" type="ORF">SAMN05216409_12219</name>
</gene>
<dbReference type="RefSeq" id="WP_074830228.1">
    <property type="nucleotide sequence ID" value="NZ_FOEV01000022.1"/>
</dbReference>
<dbReference type="GeneID" id="300269654"/>